<dbReference type="PROSITE" id="PS50011">
    <property type="entry name" value="PROTEIN_KINASE_DOM"/>
    <property type="match status" value="1"/>
</dbReference>
<gene>
    <name evidence="8" type="ORF">AVW11_23315</name>
</gene>
<evidence type="ECO:0000256" key="2">
    <source>
        <dbReference type="ARBA" id="ARBA00022527"/>
    </source>
</evidence>
<dbReference type="NCBIfam" id="NF038151">
    <property type="entry name" value="lanthi_synth_III"/>
    <property type="match status" value="1"/>
</dbReference>
<dbReference type="PANTHER" id="PTHR43289">
    <property type="entry name" value="MITOGEN-ACTIVATED PROTEIN KINASE KINASE KINASE 20-RELATED"/>
    <property type="match status" value="1"/>
</dbReference>
<dbReference type="SMART" id="SM00220">
    <property type="entry name" value="S_TKc"/>
    <property type="match status" value="1"/>
</dbReference>
<dbReference type="Proteomes" id="UP000187151">
    <property type="component" value="Unassembled WGS sequence"/>
</dbReference>
<comment type="caution">
    <text evidence="8">The sequence shown here is derived from an EMBL/GenBank/DDBJ whole genome shotgun (WGS) entry which is preliminary data.</text>
</comment>
<dbReference type="PANTHER" id="PTHR43289:SF6">
    <property type="entry name" value="SERINE_THREONINE-PROTEIN KINASE NEKL-3"/>
    <property type="match status" value="1"/>
</dbReference>
<dbReference type="InterPro" id="IPR000719">
    <property type="entry name" value="Prot_kinase_dom"/>
</dbReference>
<dbReference type="InterPro" id="IPR007822">
    <property type="entry name" value="LANC-like"/>
</dbReference>
<evidence type="ECO:0000313" key="8">
    <source>
        <dbReference type="EMBL" id="OLZ62258.1"/>
    </source>
</evidence>
<dbReference type="CDD" id="cd04791">
    <property type="entry name" value="LanC_SerThrkinase"/>
    <property type="match status" value="1"/>
</dbReference>
<dbReference type="SUPFAM" id="SSF56112">
    <property type="entry name" value="Protein kinase-like (PK-like)"/>
    <property type="match status" value="1"/>
</dbReference>
<evidence type="ECO:0000256" key="6">
    <source>
        <dbReference type="ARBA" id="ARBA00022840"/>
    </source>
</evidence>
<dbReference type="EMBL" id="MQUR01000060">
    <property type="protein sequence ID" value="OLZ62258.1"/>
    <property type="molecule type" value="Genomic_DNA"/>
</dbReference>
<dbReference type="EC" id="2.7.11.1" evidence="1"/>
<dbReference type="SUPFAM" id="SSF158745">
    <property type="entry name" value="LanC-like"/>
    <property type="match status" value="1"/>
</dbReference>
<dbReference type="Pfam" id="PF25816">
    <property type="entry name" value="RamC_N"/>
    <property type="match status" value="1"/>
</dbReference>
<keyword evidence="9" id="KW-1185">Reference proteome</keyword>
<proteinExistence type="predicted"/>
<dbReference type="Gene3D" id="1.50.10.10">
    <property type="match status" value="1"/>
</dbReference>
<dbReference type="InterPro" id="IPR053524">
    <property type="entry name" value="Aerial_hyphae_peptide-synth"/>
</dbReference>
<sequence length="861" mass="92803">MDVGRHLHYCPPGSPFFDLPAAAHTDEDDFPLAHEEPPPGWTRRGGTEWIGISPPDSEIPGQGWKIHVSATPDNAEDILATVRKYCLEGGITFKFLRSRAVLESRNSKYGDRSASGKFVTIYPLDEARLALILSELDDLLGGREGPYILSDLRYRSGPLYVRYGGFLLRTVRADTGELVHCVEDPEGRLVPDHRGPGFRPPAWAPLPDCLAESAAARNSGTLEDFPYRVTSAVHFSNGGGVYRGTDTRDGADVLLREARPFAGLVDGEDAVGRQQREHWALERLAGLDCIPRLIDFRKGREHYFLVREYAEGEPLAKEMIRRNPLAGENRSPEAFTAYTEWALRILGLVEEGIASLHARGVVFRDLHPSNILVRPDDTVVFIDFETADSVDSPARQTMGAPGFTAPAEYRGPAIDRYALGCLRLAVFIPLPTLLLWGPEKTEDLIDAVLTHFPVPADFADTVRRDLGIEADTTCPRPTADLRPDPRENWPALRTEIIDGILATATPDRQDRLFPGDPEQFATSEGGAAFAYGAAGVLWSLAEAGASVPAHLTDWLVAATHALDRPSPGFCTGLSGIALALDRLGRAETARALVSQVVADLGTESGSADDTLLSGASGVGLTLLHFARSTGEGALLDEAVRLAERITAGPAGSPDGRTRFGLLRGPAGRALFLLRLYEATGAPSFLEHAHTALRQELTHLGWKGDHLPESAPGRAPLLAVGSAGTGMVLHDFVTHRPEAELIRARDAILGSTRRRFVAQTGLFHGRAGTLVALRHMVDGTGAQKNGAEEESLRLHVDGFALQTVRLDDRPAFLGHEAMRVSTDLATGGAGVLLALNSALTDGGPSLPFFRRSGLAPRTGAAS</sequence>
<dbReference type="SMART" id="SM01260">
    <property type="entry name" value="LANC_like"/>
    <property type="match status" value="1"/>
</dbReference>
<dbReference type="Gene3D" id="1.10.510.10">
    <property type="entry name" value="Transferase(Phosphotransferase) domain 1"/>
    <property type="match status" value="1"/>
</dbReference>
<evidence type="ECO:0000256" key="1">
    <source>
        <dbReference type="ARBA" id="ARBA00012513"/>
    </source>
</evidence>
<reference evidence="8 9" key="1">
    <citation type="submission" date="2016-01" db="EMBL/GenBank/DDBJ databases">
        <title>Streptomyces amritsarensis strain MTCC 11845 genome sequencing and assembly.</title>
        <authorList>
            <person name="Sharma D."/>
            <person name="Nair G.R."/>
            <person name="Kaur G."/>
            <person name="Manhas R.K."/>
            <person name="Mayilraj S."/>
        </authorList>
    </citation>
    <scope>NUCLEOTIDE SEQUENCE [LARGE SCALE GENOMIC DNA]</scope>
    <source>
        <strain evidence="8 9">MTCC 11845</strain>
    </source>
</reference>
<keyword evidence="5" id="KW-0418">Kinase</keyword>
<name>A0ABX3G1S9_9ACTN</name>
<dbReference type="InterPro" id="IPR011009">
    <property type="entry name" value="Kinase-like_dom_sf"/>
</dbReference>
<keyword evidence="4" id="KW-0547">Nucleotide-binding</keyword>
<dbReference type="Pfam" id="PF05147">
    <property type="entry name" value="LANC_like"/>
    <property type="match status" value="1"/>
</dbReference>
<evidence type="ECO:0000313" key="9">
    <source>
        <dbReference type="Proteomes" id="UP000187151"/>
    </source>
</evidence>
<feature type="domain" description="Protein kinase" evidence="7">
    <location>
        <begin position="227"/>
        <end position="497"/>
    </location>
</feature>
<keyword evidence="6" id="KW-0067">ATP-binding</keyword>
<dbReference type="RefSeq" id="WP_076045698.1">
    <property type="nucleotide sequence ID" value="NZ_MQUR01000060.1"/>
</dbReference>
<keyword evidence="3" id="KW-0808">Transferase</keyword>
<protein>
    <recommendedName>
        <fullName evidence="1">non-specific serine/threonine protein kinase</fullName>
        <ecNumber evidence="1">2.7.11.1</ecNumber>
    </recommendedName>
</protein>
<evidence type="ECO:0000256" key="5">
    <source>
        <dbReference type="ARBA" id="ARBA00022777"/>
    </source>
</evidence>
<organism evidence="8 9">
    <name type="scientific">Streptomyces amritsarensis</name>
    <dbReference type="NCBI Taxonomy" id="681158"/>
    <lineage>
        <taxon>Bacteria</taxon>
        <taxon>Bacillati</taxon>
        <taxon>Actinomycetota</taxon>
        <taxon>Actinomycetes</taxon>
        <taxon>Kitasatosporales</taxon>
        <taxon>Streptomycetaceae</taxon>
        <taxon>Streptomyces</taxon>
    </lineage>
</organism>
<accession>A0ABX3G1S9</accession>
<evidence type="ECO:0000256" key="3">
    <source>
        <dbReference type="ARBA" id="ARBA00022679"/>
    </source>
</evidence>
<dbReference type="InterPro" id="IPR012341">
    <property type="entry name" value="6hp_glycosidase-like_sf"/>
</dbReference>
<dbReference type="Pfam" id="PF00069">
    <property type="entry name" value="Pkinase"/>
    <property type="match status" value="1"/>
</dbReference>
<evidence type="ECO:0000259" key="7">
    <source>
        <dbReference type="PROSITE" id="PS50011"/>
    </source>
</evidence>
<dbReference type="InterPro" id="IPR057929">
    <property type="entry name" value="RamC_N"/>
</dbReference>
<keyword evidence="2" id="KW-0723">Serine/threonine-protein kinase</keyword>
<dbReference type="InterPro" id="IPR058053">
    <property type="entry name" value="RamC_C"/>
</dbReference>
<evidence type="ECO:0000256" key="4">
    <source>
        <dbReference type="ARBA" id="ARBA00022741"/>
    </source>
</evidence>